<comment type="caution">
    <text evidence="11">The sequence shown here is derived from an EMBL/GenBank/DDBJ whole genome shotgun (WGS) entry which is preliminary data.</text>
</comment>
<dbReference type="InterPro" id="IPR017441">
    <property type="entry name" value="Protein_kinase_ATP_BS"/>
</dbReference>
<dbReference type="PANTHER" id="PTHR11042">
    <property type="entry name" value="EUKARYOTIC TRANSLATION INITIATION FACTOR 2-ALPHA KINASE EIF2-ALPHA KINASE -RELATED"/>
    <property type="match status" value="1"/>
</dbReference>
<organism evidence="11 12">
    <name type="scientific">Geococcyx californianus</name>
    <name type="common">Greater roadrunner</name>
    <name type="synonym">Saurothera californiana</name>
    <dbReference type="NCBI Taxonomy" id="8947"/>
    <lineage>
        <taxon>Eukaryota</taxon>
        <taxon>Metazoa</taxon>
        <taxon>Chordata</taxon>
        <taxon>Craniata</taxon>
        <taxon>Vertebrata</taxon>
        <taxon>Euteleostomi</taxon>
        <taxon>Archelosauria</taxon>
        <taxon>Archosauria</taxon>
        <taxon>Dinosauria</taxon>
        <taxon>Saurischia</taxon>
        <taxon>Theropoda</taxon>
        <taxon>Coelurosauria</taxon>
        <taxon>Aves</taxon>
        <taxon>Neognathae</taxon>
        <taxon>Neoaves</taxon>
        <taxon>Otidimorphae</taxon>
        <taxon>Cuculiformes</taxon>
        <taxon>Neomorphidae</taxon>
        <taxon>Geococcyx</taxon>
    </lineage>
</organism>
<dbReference type="Gene3D" id="3.30.200.20">
    <property type="entry name" value="Phosphorylase Kinase, domain 1"/>
    <property type="match status" value="1"/>
</dbReference>
<keyword evidence="6" id="KW-0694">RNA-binding</keyword>
<evidence type="ECO:0000259" key="9">
    <source>
        <dbReference type="PROSITE" id="PS50011"/>
    </source>
</evidence>
<evidence type="ECO:0000313" key="11">
    <source>
        <dbReference type="EMBL" id="NWH61610.1"/>
    </source>
</evidence>
<keyword evidence="1" id="KW-0808">Transferase</keyword>
<dbReference type="SUPFAM" id="SSF56112">
    <property type="entry name" value="Protein kinase-like (PK-like)"/>
    <property type="match status" value="1"/>
</dbReference>
<dbReference type="OrthoDB" id="341578at2759"/>
<feature type="domain" description="DRBM" evidence="10">
    <location>
        <begin position="1"/>
        <end position="40"/>
    </location>
</feature>
<name>A0A7K4J8V1_GEOCA</name>
<dbReference type="PROSITE" id="PS00107">
    <property type="entry name" value="PROTEIN_KINASE_ATP"/>
    <property type="match status" value="1"/>
</dbReference>
<dbReference type="GO" id="GO:0005524">
    <property type="term" value="F:ATP binding"/>
    <property type="evidence" value="ECO:0007669"/>
    <property type="project" value="UniProtKB-UniRule"/>
</dbReference>
<evidence type="ECO:0000256" key="8">
    <source>
        <dbReference type="SAM" id="MobiDB-lite"/>
    </source>
</evidence>
<reference evidence="11 12" key="1">
    <citation type="submission" date="2019-09" db="EMBL/GenBank/DDBJ databases">
        <title>Bird 10,000 Genomes (B10K) Project - Family phase.</title>
        <authorList>
            <person name="Zhang G."/>
        </authorList>
    </citation>
    <scope>NUCLEOTIDE SEQUENCE [LARGE SCALE GENOMIC DNA]</scope>
    <source>
        <strain evidence="11">B10K-CU-031-07</strain>
        <tissue evidence="11">Muscle</tissue>
    </source>
</reference>
<feature type="compositionally biased region" description="Basic and acidic residues" evidence="8">
    <location>
        <begin position="215"/>
        <end position="225"/>
    </location>
</feature>
<dbReference type="InterPro" id="IPR008271">
    <property type="entry name" value="Ser/Thr_kinase_AS"/>
</dbReference>
<dbReference type="InterPro" id="IPR014720">
    <property type="entry name" value="dsRBD_dom"/>
</dbReference>
<evidence type="ECO:0000256" key="2">
    <source>
        <dbReference type="ARBA" id="ARBA00022741"/>
    </source>
</evidence>
<proteinExistence type="inferred from homology"/>
<accession>A0A7K4J8V1</accession>
<dbReference type="PROSITE" id="PS50137">
    <property type="entry name" value="DS_RBD"/>
    <property type="match status" value="2"/>
</dbReference>
<dbReference type="GO" id="GO:0005634">
    <property type="term" value="C:nucleus"/>
    <property type="evidence" value="ECO:0007669"/>
    <property type="project" value="TreeGrafter"/>
</dbReference>
<dbReference type="Gene3D" id="1.10.510.10">
    <property type="entry name" value="Transferase(Phosphotransferase) domain 1"/>
    <property type="match status" value="1"/>
</dbReference>
<evidence type="ECO:0000256" key="3">
    <source>
        <dbReference type="ARBA" id="ARBA00022777"/>
    </source>
</evidence>
<feature type="domain" description="Protein kinase" evidence="9">
    <location>
        <begin position="255"/>
        <end position="511"/>
    </location>
</feature>
<keyword evidence="2 7" id="KW-0547">Nucleotide-binding</keyword>
<dbReference type="Gene3D" id="3.30.160.20">
    <property type="match status" value="2"/>
</dbReference>
<dbReference type="SMART" id="SM00220">
    <property type="entry name" value="S_TKc"/>
    <property type="match status" value="1"/>
</dbReference>
<feature type="non-terminal residue" evidence="11">
    <location>
        <position position="511"/>
    </location>
</feature>
<evidence type="ECO:0000259" key="10">
    <source>
        <dbReference type="PROSITE" id="PS50137"/>
    </source>
</evidence>
<evidence type="ECO:0000256" key="6">
    <source>
        <dbReference type="PROSITE-ProRule" id="PRU00266"/>
    </source>
</evidence>
<dbReference type="Pfam" id="PF00035">
    <property type="entry name" value="dsrm"/>
    <property type="match status" value="2"/>
</dbReference>
<dbReference type="GO" id="GO:0004694">
    <property type="term" value="F:eukaryotic translation initiation factor 2alpha kinase activity"/>
    <property type="evidence" value="ECO:0007669"/>
    <property type="project" value="TreeGrafter"/>
</dbReference>
<dbReference type="Pfam" id="PF00069">
    <property type="entry name" value="Pkinase"/>
    <property type="match status" value="1"/>
</dbReference>
<dbReference type="AlphaFoldDB" id="A0A7K4J8V1"/>
<dbReference type="SUPFAM" id="SSF54768">
    <property type="entry name" value="dsRNA-binding domain-like"/>
    <property type="match status" value="2"/>
</dbReference>
<feature type="binding site" evidence="7">
    <location>
        <position position="284"/>
    </location>
    <ligand>
        <name>ATP</name>
        <dbReference type="ChEBI" id="CHEBI:30616"/>
    </ligand>
</feature>
<dbReference type="PROSITE" id="PS50011">
    <property type="entry name" value="PROTEIN_KINASE_DOM"/>
    <property type="match status" value="1"/>
</dbReference>
<dbReference type="GO" id="GO:0003723">
    <property type="term" value="F:RNA binding"/>
    <property type="evidence" value="ECO:0007669"/>
    <property type="project" value="UniProtKB-UniRule"/>
</dbReference>
<protein>
    <submittedName>
        <fullName evidence="11">E2AK2 kinase</fullName>
    </submittedName>
</protein>
<evidence type="ECO:0000256" key="5">
    <source>
        <dbReference type="ARBA" id="ARBA00037982"/>
    </source>
</evidence>
<dbReference type="SMART" id="SM00358">
    <property type="entry name" value="DSRM"/>
    <property type="match status" value="1"/>
</dbReference>
<dbReference type="PROSITE" id="PS00108">
    <property type="entry name" value="PROTEIN_KINASE_ST"/>
    <property type="match status" value="1"/>
</dbReference>
<dbReference type="PANTHER" id="PTHR11042:SF163">
    <property type="entry name" value="INTERFERON-INDUCED, DOUBLE-STRANDED RNA-ACTIVATED PROTEIN KINASE"/>
    <property type="match status" value="1"/>
</dbReference>
<feature type="domain" description="DRBM" evidence="10">
    <location>
        <begin position="67"/>
        <end position="135"/>
    </location>
</feature>
<keyword evidence="4 7" id="KW-0067">ATP-binding</keyword>
<evidence type="ECO:0000256" key="7">
    <source>
        <dbReference type="PROSITE-ProRule" id="PRU10141"/>
    </source>
</evidence>
<dbReference type="GO" id="GO:0005737">
    <property type="term" value="C:cytoplasm"/>
    <property type="evidence" value="ECO:0007669"/>
    <property type="project" value="TreeGrafter"/>
</dbReference>
<feature type="non-terminal residue" evidence="11">
    <location>
        <position position="1"/>
    </location>
</feature>
<gene>
    <name evidence="11" type="primary">Eif2ak2</name>
    <name evidence="11" type="ORF">GEOCAL_R07896</name>
</gene>
<dbReference type="InterPro" id="IPR000719">
    <property type="entry name" value="Prot_kinase_dom"/>
</dbReference>
<keyword evidence="12" id="KW-1185">Reference proteome</keyword>
<sequence>YCRFTVVVKIDDVEYGTGTGKNKKEAKAVAARKTWEMIEKQQESPSNMQTPVLATSPVALSPVTGKDYVSLLNTYSQRTLTLVDYPKQKRSGDAHAPMFSCSCTVNGTVYGIGTGPSLAAAKQAAAKQAYEKLDKEGSLRVFLFTIVLLPAKTSLLFFNNRSICFEDPAEKLVGKMKEMSICEKPSPSRVQKTPHYKSCFSSCERKLAANFNNARNKEENKKMSDSDESLPDLDTDAREKNESPYTVNERFLESFKNIEPIGEGAFGNVFKATEKHAEKTYAVKRVCITKNVNREIIELARLDHENIVRYYFSWEGYDHVTYPDSRKKSDKKMNCLFIEMEFCEQGTLENWIEKNRQNRKYHEMAQTKFLQVLEGVRYIHSKELIHRDLKPQNIFISHDDKIKIGDFGLVTSPAYGTLSKNKGTESYMAPEQFGDKYGKEVDIYALGLIWFEMLSPCSRHEKSEVFYSLIKNNLLTFNFLLQAPIIKKMLSGDPSGRLSASEILRLMSVDE</sequence>
<evidence type="ECO:0000256" key="1">
    <source>
        <dbReference type="ARBA" id="ARBA00022679"/>
    </source>
</evidence>
<dbReference type="InterPro" id="IPR011009">
    <property type="entry name" value="Kinase-like_dom_sf"/>
</dbReference>
<comment type="similarity">
    <text evidence="5">Belongs to the protein kinase superfamily. Ser/Thr protein kinase family. GCN2 subfamily.</text>
</comment>
<keyword evidence="3 11" id="KW-0418">Kinase</keyword>
<dbReference type="Proteomes" id="UP000531151">
    <property type="component" value="Unassembled WGS sequence"/>
</dbReference>
<feature type="region of interest" description="Disordered" evidence="8">
    <location>
        <begin position="215"/>
        <end position="241"/>
    </location>
</feature>
<dbReference type="InterPro" id="IPR050339">
    <property type="entry name" value="CC_SR_Kinase"/>
</dbReference>
<evidence type="ECO:0000256" key="4">
    <source>
        <dbReference type="ARBA" id="ARBA00022840"/>
    </source>
</evidence>
<dbReference type="EMBL" id="VWPV01016588">
    <property type="protein sequence ID" value="NWH61610.1"/>
    <property type="molecule type" value="Genomic_DNA"/>
</dbReference>
<evidence type="ECO:0000313" key="12">
    <source>
        <dbReference type="Proteomes" id="UP000531151"/>
    </source>
</evidence>